<organism evidence="1 2">
    <name type="scientific">Pluteus cervinus</name>
    <dbReference type="NCBI Taxonomy" id="181527"/>
    <lineage>
        <taxon>Eukaryota</taxon>
        <taxon>Fungi</taxon>
        <taxon>Dikarya</taxon>
        <taxon>Basidiomycota</taxon>
        <taxon>Agaricomycotina</taxon>
        <taxon>Agaricomycetes</taxon>
        <taxon>Agaricomycetidae</taxon>
        <taxon>Agaricales</taxon>
        <taxon>Pluteineae</taxon>
        <taxon>Pluteaceae</taxon>
        <taxon>Pluteus</taxon>
    </lineage>
</organism>
<sequence length="175" mass="19686">MGAGQSKADLDEKVFHNDTPVQFSQDVVNHLSDQSASPETTTERQSTLDAHIRSRIRAEIEHLRKEEEDIRHEIEAALEKENLDHDRVHASAAGDESSIASSAVLSGDLEELRSKVDKYHDRKDLADFPGLKLDADALVACYRGNPTTPLDCWKEVQNFRQSVSKLEQHFLSTLH</sequence>
<evidence type="ECO:0000313" key="1">
    <source>
        <dbReference type="EMBL" id="TFK72581.1"/>
    </source>
</evidence>
<keyword evidence="2" id="KW-1185">Reference proteome</keyword>
<protein>
    <submittedName>
        <fullName evidence="1">Uncharacterized protein</fullName>
    </submittedName>
</protein>
<evidence type="ECO:0000313" key="2">
    <source>
        <dbReference type="Proteomes" id="UP000308600"/>
    </source>
</evidence>
<name>A0ACD3B3X4_9AGAR</name>
<dbReference type="EMBL" id="ML208284">
    <property type="protein sequence ID" value="TFK72581.1"/>
    <property type="molecule type" value="Genomic_DNA"/>
</dbReference>
<accession>A0ACD3B3X4</accession>
<gene>
    <name evidence="1" type="ORF">BDN72DRAFT_869491</name>
</gene>
<proteinExistence type="predicted"/>
<reference evidence="1 2" key="1">
    <citation type="journal article" date="2019" name="Nat. Ecol. Evol.">
        <title>Megaphylogeny resolves global patterns of mushroom evolution.</title>
        <authorList>
            <person name="Varga T."/>
            <person name="Krizsan K."/>
            <person name="Foldi C."/>
            <person name="Dima B."/>
            <person name="Sanchez-Garcia M."/>
            <person name="Sanchez-Ramirez S."/>
            <person name="Szollosi G.J."/>
            <person name="Szarkandi J.G."/>
            <person name="Papp V."/>
            <person name="Albert L."/>
            <person name="Andreopoulos W."/>
            <person name="Angelini C."/>
            <person name="Antonin V."/>
            <person name="Barry K.W."/>
            <person name="Bougher N.L."/>
            <person name="Buchanan P."/>
            <person name="Buyck B."/>
            <person name="Bense V."/>
            <person name="Catcheside P."/>
            <person name="Chovatia M."/>
            <person name="Cooper J."/>
            <person name="Damon W."/>
            <person name="Desjardin D."/>
            <person name="Finy P."/>
            <person name="Geml J."/>
            <person name="Haridas S."/>
            <person name="Hughes K."/>
            <person name="Justo A."/>
            <person name="Karasinski D."/>
            <person name="Kautmanova I."/>
            <person name="Kiss B."/>
            <person name="Kocsube S."/>
            <person name="Kotiranta H."/>
            <person name="LaButti K.M."/>
            <person name="Lechner B.E."/>
            <person name="Liimatainen K."/>
            <person name="Lipzen A."/>
            <person name="Lukacs Z."/>
            <person name="Mihaltcheva S."/>
            <person name="Morgado L.N."/>
            <person name="Niskanen T."/>
            <person name="Noordeloos M.E."/>
            <person name="Ohm R.A."/>
            <person name="Ortiz-Santana B."/>
            <person name="Ovrebo C."/>
            <person name="Racz N."/>
            <person name="Riley R."/>
            <person name="Savchenko A."/>
            <person name="Shiryaev A."/>
            <person name="Soop K."/>
            <person name="Spirin V."/>
            <person name="Szebenyi C."/>
            <person name="Tomsovsky M."/>
            <person name="Tulloss R.E."/>
            <person name="Uehling J."/>
            <person name="Grigoriev I.V."/>
            <person name="Vagvolgyi C."/>
            <person name="Papp T."/>
            <person name="Martin F.M."/>
            <person name="Miettinen O."/>
            <person name="Hibbett D.S."/>
            <person name="Nagy L.G."/>
        </authorList>
    </citation>
    <scope>NUCLEOTIDE SEQUENCE [LARGE SCALE GENOMIC DNA]</scope>
    <source>
        <strain evidence="1 2">NL-1719</strain>
    </source>
</reference>
<dbReference type="Proteomes" id="UP000308600">
    <property type="component" value="Unassembled WGS sequence"/>
</dbReference>